<organism evidence="1">
    <name type="scientific">viral metagenome</name>
    <dbReference type="NCBI Taxonomy" id="1070528"/>
    <lineage>
        <taxon>unclassified sequences</taxon>
        <taxon>metagenomes</taxon>
        <taxon>organismal metagenomes</taxon>
    </lineage>
</organism>
<protein>
    <submittedName>
        <fullName evidence="1">Uncharacterized protein</fullName>
    </submittedName>
</protein>
<sequence>MPTVTTEQVQEVKLKPALKRKLALKLKTYAGLKTQAEAITHAQAAIKSDIEKFFTDADQFEALQAGVRMDGFTIKHVSGVSSRLDKKLLVAQGVSMAQIEAATTITPKKAYLDLRCPGNGNE</sequence>
<evidence type="ECO:0000313" key="1">
    <source>
        <dbReference type="EMBL" id="QJA71336.1"/>
    </source>
</evidence>
<proteinExistence type="predicted"/>
<name>A0A6M3JN68_9ZZZZ</name>
<dbReference type="EMBL" id="MT141865">
    <property type="protein sequence ID" value="QJA71336.1"/>
    <property type="molecule type" value="Genomic_DNA"/>
</dbReference>
<gene>
    <name evidence="1" type="ORF">MM415A03257_0003</name>
</gene>
<dbReference type="AlphaFoldDB" id="A0A6M3JN68"/>
<accession>A0A6M3JN68</accession>
<reference evidence="1" key="1">
    <citation type="submission" date="2020-03" db="EMBL/GenBank/DDBJ databases">
        <title>The deep terrestrial virosphere.</title>
        <authorList>
            <person name="Holmfeldt K."/>
            <person name="Nilsson E."/>
            <person name="Simone D."/>
            <person name="Lopez-Fernandez M."/>
            <person name="Wu X."/>
            <person name="de Brujin I."/>
            <person name="Lundin D."/>
            <person name="Andersson A."/>
            <person name="Bertilsson S."/>
            <person name="Dopson M."/>
        </authorList>
    </citation>
    <scope>NUCLEOTIDE SEQUENCE</scope>
    <source>
        <strain evidence="1">MM415A03257</strain>
    </source>
</reference>